<dbReference type="InterPro" id="IPR006620">
    <property type="entry name" value="Pro_4_hyd_alph"/>
</dbReference>
<evidence type="ECO:0000256" key="4">
    <source>
        <dbReference type="ARBA" id="ARBA00023002"/>
    </source>
</evidence>
<evidence type="ECO:0000259" key="7">
    <source>
        <dbReference type="PROSITE" id="PS51471"/>
    </source>
</evidence>
<keyword evidence="9" id="KW-1185">Reference proteome</keyword>
<feature type="compositionally biased region" description="Basic and acidic residues" evidence="6">
    <location>
        <begin position="243"/>
        <end position="252"/>
    </location>
</feature>
<dbReference type="GO" id="GO:0005783">
    <property type="term" value="C:endoplasmic reticulum"/>
    <property type="evidence" value="ECO:0007669"/>
    <property type="project" value="TreeGrafter"/>
</dbReference>
<dbReference type="PANTHER" id="PTHR10869:SF246">
    <property type="entry name" value="TRANSMEMBRANE PROLYL 4-HYDROXYLASE"/>
    <property type="match status" value="1"/>
</dbReference>
<dbReference type="AlphaFoldDB" id="A0A9N8ETI7"/>
<comment type="caution">
    <text evidence="8">The sequence shown here is derived from an EMBL/GenBank/DDBJ whole genome shotgun (WGS) entry which is preliminary data.</text>
</comment>
<sequence length="298" mass="33912">MSVRRNSRRSVRDTNKIELSPNRMGTLQCRRLQELFLEEDDDDDDSATDSNRVRQVEKFRLERVFCAPQIYVVDNFLSASELEYFYSYIERMQESFERSFVDASSTSDTVLDDSHRTSTFVGIPKQENKTISTIESRAANLLGCYSTETVEPLQLVRYKVGEFFGVHHDTGDYNEETGQVALPPKTVLAKRRIVTIFCYLNTLPEKAGGATMFPQCGDLRVQPKAGRAVLFPNITAEGLPDPRTVHAGEAVKKMPKKPNKSSGKAEESKKKKRKTTNSRFFSKRNPVKYGLNIWLTES</sequence>
<keyword evidence="3" id="KW-0223">Dioxygenase</keyword>
<dbReference type="OrthoDB" id="420380at2759"/>
<evidence type="ECO:0000256" key="1">
    <source>
        <dbReference type="ARBA" id="ARBA00001961"/>
    </source>
</evidence>
<dbReference type="Gene3D" id="2.60.120.620">
    <property type="entry name" value="q2cbj1_9rhob like domain"/>
    <property type="match status" value="1"/>
</dbReference>
<organism evidence="8 9">
    <name type="scientific">Seminavis robusta</name>
    <dbReference type="NCBI Taxonomy" id="568900"/>
    <lineage>
        <taxon>Eukaryota</taxon>
        <taxon>Sar</taxon>
        <taxon>Stramenopiles</taxon>
        <taxon>Ochrophyta</taxon>
        <taxon>Bacillariophyta</taxon>
        <taxon>Bacillariophyceae</taxon>
        <taxon>Bacillariophycidae</taxon>
        <taxon>Naviculales</taxon>
        <taxon>Naviculaceae</taxon>
        <taxon>Seminavis</taxon>
    </lineage>
</organism>
<evidence type="ECO:0000313" key="9">
    <source>
        <dbReference type="Proteomes" id="UP001153069"/>
    </source>
</evidence>
<dbReference type="Proteomes" id="UP001153069">
    <property type="component" value="Unassembled WGS sequence"/>
</dbReference>
<keyword evidence="4" id="KW-0560">Oxidoreductase</keyword>
<comment type="cofactor">
    <cofactor evidence="1">
        <name>L-ascorbate</name>
        <dbReference type="ChEBI" id="CHEBI:38290"/>
    </cofactor>
</comment>
<feature type="region of interest" description="Disordered" evidence="6">
    <location>
        <begin position="241"/>
        <end position="283"/>
    </location>
</feature>
<dbReference type="InterPro" id="IPR045054">
    <property type="entry name" value="P4HA-like"/>
</dbReference>
<dbReference type="Pfam" id="PF13640">
    <property type="entry name" value="2OG-FeII_Oxy_3"/>
    <property type="match status" value="1"/>
</dbReference>
<dbReference type="InterPro" id="IPR044862">
    <property type="entry name" value="Pro_4_hyd_alph_FE2OG_OXY"/>
</dbReference>
<feature type="compositionally biased region" description="Basic residues" evidence="6">
    <location>
        <begin position="270"/>
        <end position="283"/>
    </location>
</feature>
<dbReference type="SMART" id="SM00702">
    <property type="entry name" value="P4Hc"/>
    <property type="match status" value="1"/>
</dbReference>
<dbReference type="InterPro" id="IPR005123">
    <property type="entry name" value="Oxoglu/Fe-dep_dioxygenase_dom"/>
</dbReference>
<dbReference type="EMBL" id="CAICTM010001643">
    <property type="protein sequence ID" value="CAB9525214.1"/>
    <property type="molecule type" value="Genomic_DNA"/>
</dbReference>
<protein>
    <submittedName>
        <fullName evidence="8">Prolyl 4-hydroxylase</fullName>
    </submittedName>
</protein>
<evidence type="ECO:0000256" key="3">
    <source>
        <dbReference type="ARBA" id="ARBA00022964"/>
    </source>
</evidence>
<evidence type="ECO:0000313" key="8">
    <source>
        <dbReference type="EMBL" id="CAB9525214.1"/>
    </source>
</evidence>
<gene>
    <name evidence="8" type="ORF">SEMRO_1645_G288250.1</name>
</gene>
<dbReference type="PROSITE" id="PS51471">
    <property type="entry name" value="FE2OG_OXY"/>
    <property type="match status" value="1"/>
</dbReference>
<evidence type="ECO:0000256" key="2">
    <source>
        <dbReference type="ARBA" id="ARBA00022723"/>
    </source>
</evidence>
<dbReference type="PANTHER" id="PTHR10869">
    <property type="entry name" value="PROLYL 4-HYDROXYLASE ALPHA SUBUNIT"/>
    <property type="match status" value="1"/>
</dbReference>
<proteinExistence type="predicted"/>
<feature type="domain" description="Fe2OG dioxygenase" evidence="7">
    <location>
        <begin position="149"/>
        <end position="282"/>
    </location>
</feature>
<keyword evidence="2" id="KW-0479">Metal-binding</keyword>
<reference evidence="8" key="1">
    <citation type="submission" date="2020-06" db="EMBL/GenBank/DDBJ databases">
        <authorList>
            <consortium name="Plant Systems Biology data submission"/>
        </authorList>
    </citation>
    <scope>NUCLEOTIDE SEQUENCE</scope>
    <source>
        <strain evidence="8">D6</strain>
    </source>
</reference>
<name>A0A9N8ETI7_9STRA</name>
<evidence type="ECO:0000256" key="6">
    <source>
        <dbReference type="SAM" id="MobiDB-lite"/>
    </source>
</evidence>
<dbReference type="GO" id="GO:0005506">
    <property type="term" value="F:iron ion binding"/>
    <property type="evidence" value="ECO:0007669"/>
    <property type="project" value="InterPro"/>
</dbReference>
<accession>A0A9N8ETI7</accession>
<dbReference type="GO" id="GO:0004656">
    <property type="term" value="F:procollagen-proline 4-dioxygenase activity"/>
    <property type="evidence" value="ECO:0007669"/>
    <property type="project" value="TreeGrafter"/>
</dbReference>
<dbReference type="GO" id="GO:0031418">
    <property type="term" value="F:L-ascorbic acid binding"/>
    <property type="evidence" value="ECO:0007669"/>
    <property type="project" value="InterPro"/>
</dbReference>
<keyword evidence="5" id="KW-0408">Iron</keyword>
<evidence type="ECO:0000256" key="5">
    <source>
        <dbReference type="ARBA" id="ARBA00023004"/>
    </source>
</evidence>